<dbReference type="InterPro" id="IPR002638">
    <property type="entry name" value="Quinolinate_PRibosylTrfase_C"/>
</dbReference>
<evidence type="ECO:0000256" key="5">
    <source>
        <dbReference type="ARBA" id="ARBA00011944"/>
    </source>
</evidence>
<dbReference type="Gene3D" id="3.90.1170.20">
    <property type="entry name" value="Quinolinate phosphoribosyl transferase, N-terminal domain"/>
    <property type="match status" value="1"/>
</dbReference>
<dbReference type="SUPFAM" id="SSF54675">
    <property type="entry name" value="Nicotinate/Quinolinate PRTase N-terminal domain-like"/>
    <property type="match status" value="1"/>
</dbReference>
<dbReference type="Pfam" id="PF01729">
    <property type="entry name" value="QRPTase_C"/>
    <property type="match status" value="1"/>
</dbReference>
<dbReference type="GO" id="GO:0005737">
    <property type="term" value="C:cytoplasm"/>
    <property type="evidence" value="ECO:0007669"/>
    <property type="project" value="TreeGrafter"/>
</dbReference>
<evidence type="ECO:0000256" key="9">
    <source>
        <dbReference type="ARBA" id="ARBA00033102"/>
    </source>
</evidence>
<dbReference type="NCBIfam" id="TIGR00078">
    <property type="entry name" value="nadC"/>
    <property type="match status" value="1"/>
</dbReference>
<dbReference type="PANTHER" id="PTHR32179">
    <property type="entry name" value="NICOTINATE-NUCLEOTIDE PYROPHOSPHORYLASE [CARBOXYLATING]"/>
    <property type="match status" value="1"/>
</dbReference>
<dbReference type="InterPro" id="IPR004393">
    <property type="entry name" value="NadC"/>
</dbReference>
<evidence type="ECO:0000256" key="1">
    <source>
        <dbReference type="ARBA" id="ARBA00003237"/>
    </source>
</evidence>
<dbReference type="GO" id="GO:0034213">
    <property type="term" value="P:quinolinate catabolic process"/>
    <property type="evidence" value="ECO:0007669"/>
    <property type="project" value="TreeGrafter"/>
</dbReference>
<evidence type="ECO:0000313" key="14">
    <source>
        <dbReference type="EMBL" id="SVB17294.1"/>
    </source>
</evidence>
<dbReference type="GO" id="GO:0009435">
    <property type="term" value="P:NAD+ biosynthetic process"/>
    <property type="evidence" value="ECO:0007669"/>
    <property type="project" value="UniProtKB-UniPathway"/>
</dbReference>
<dbReference type="PANTHER" id="PTHR32179:SF3">
    <property type="entry name" value="NICOTINATE-NUCLEOTIDE PYROPHOSPHORYLASE [CARBOXYLATING]"/>
    <property type="match status" value="1"/>
</dbReference>
<reference evidence="14" key="1">
    <citation type="submission" date="2018-05" db="EMBL/GenBank/DDBJ databases">
        <authorList>
            <person name="Lanie J.A."/>
            <person name="Ng W.-L."/>
            <person name="Kazmierczak K.M."/>
            <person name="Andrzejewski T.M."/>
            <person name="Davidsen T.M."/>
            <person name="Wayne K.J."/>
            <person name="Tettelin H."/>
            <person name="Glass J.I."/>
            <person name="Rusch D."/>
            <person name="Podicherti R."/>
            <person name="Tsui H.-C.T."/>
            <person name="Winkler M.E."/>
        </authorList>
    </citation>
    <scope>NUCLEOTIDE SEQUENCE</scope>
</reference>
<evidence type="ECO:0000256" key="8">
    <source>
        <dbReference type="ARBA" id="ARBA00022679"/>
    </source>
</evidence>
<evidence type="ECO:0000259" key="13">
    <source>
        <dbReference type="Pfam" id="PF02749"/>
    </source>
</evidence>
<evidence type="ECO:0000256" key="7">
    <source>
        <dbReference type="ARBA" id="ARBA00022676"/>
    </source>
</evidence>
<evidence type="ECO:0000256" key="11">
    <source>
        <dbReference type="ARBA" id="ARBA00069173"/>
    </source>
</evidence>
<keyword evidence="7" id="KW-0328">Glycosyltransferase</keyword>
<comment type="subunit">
    <text evidence="4">Hexamer formed by 3 homodimers.</text>
</comment>
<comment type="pathway">
    <text evidence="2">Cofactor biosynthesis; NAD(+) biosynthesis; nicotinate D-ribonucleotide from quinolinate: step 1/1.</text>
</comment>
<comment type="catalytic activity">
    <reaction evidence="10">
        <text>nicotinate beta-D-ribonucleotide + CO2 + diphosphate = quinolinate + 5-phospho-alpha-D-ribose 1-diphosphate + 2 H(+)</text>
        <dbReference type="Rhea" id="RHEA:12733"/>
        <dbReference type="ChEBI" id="CHEBI:15378"/>
        <dbReference type="ChEBI" id="CHEBI:16526"/>
        <dbReference type="ChEBI" id="CHEBI:29959"/>
        <dbReference type="ChEBI" id="CHEBI:33019"/>
        <dbReference type="ChEBI" id="CHEBI:57502"/>
        <dbReference type="ChEBI" id="CHEBI:58017"/>
        <dbReference type="EC" id="2.4.2.19"/>
    </reaction>
</comment>
<accession>A0A382BUJ8</accession>
<gene>
    <name evidence="14" type="ORF">METZ01_LOCUS170148</name>
</gene>
<evidence type="ECO:0000256" key="3">
    <source>
        <dbReference type="ARBA" id="ARBA00009400"/>
    </source>
</evidence>
<evidence type="ECO:0000256" key="6">
    <source>
        <dbReference type="ARBA" id="ARBA00022642"/>
    </source>
</evidence>
<evidence type="ECO:0000256" key="4">
    <source>
        <dbReference type="ARBA" id="ARBA00011218"/>
    </source>
</evidence>
<dbReference type="InterPro" id="IPR037128">
    <property type="entry name" value="Quinolinate_PRibosylTase_N_sf"/>
</dbReference>
<dbReference type="InterPro" id="IPR036068">
    <property type="entry name" value="Nicotinate_pribotase-like_C"/>
</dbReference>
<dbReference type="FunFam" id="3.90.1170.20:FF:000001">
    <property type="entry name" value="Nicotinate-nucleotide diphosphorylase (Carboxylating)"/>
    <property type="match status" value="1"/>
</dbReference>
<sequence length="302" mass="33215">MSVIDRVKVKRNKLQFSRLTNLDDHYVRGKIESFLIEDGSDNDVTTNHSIDKSMKIEAALIIEEECVIAGSSILPHCFPKNIIIESHIMDGDIGKVNDIVAKIRGSARTILKRERVVLNLMQRLCGIATKTQQYVNHTQNYNFKVLDTRKMTPGLRQFEKFAVAVGGGYNHRLDLSSAVLIKDNHIISAGGLEPAVKNIQKSNPAIPIELEVDTLKQLDQGLDMNVDGFLLDNMSPDLVKKAIGIVNDHPNGADVFVEASGGINLETIGSYAETGVHAASIGSLTTKVKNIDLKMEITSINE</sequence>
<keyword evidence="8" id="KW-0808">Transferase</keyword>
<proteinExistence type="inferred from homology"/>
<dbReference type="EMBL" id="UINC01031369">
    <property type="protein sequence ID" value="SVB17294.1"/>
    <property type="molecule type" value="Genomic_DNA"/>
</dbReference>
<organism evidence="14">
    <name type="scientific">marine metagenome</name>
    <dbReference type="NCBI Taxonomy" id="408172"/>
    <lineage>
        <taxon>unclassified sequences</taxon>
        <taxon>metagenomes</taxon>
        <taxon>ecological metagenomes</taxon>
    </lineage>
</organism>
<dbReference type="EC" id="2.4.2.19" evidence="5"/>
<dbReference type="AlphaFoldDB" id="A0A382BUJ8"/>
<dbReference type="GO" id="GO:0004514">
    <property type="term" value="F:nicotinate-nucleotide diphosphorylase (carboxylating) activity"/>
    <property type="evidence" value="ECO:0007669"/>
    <property type="project" value="UniProtKB-EC"/>
</dbReference>
<feature type="domain" description="Quinolinate phosphoribosyl transferase C-terminal" evidence="12">
    <location>
        <begin position="127"/>
        <end position="296"/>
    </location>
</feature>
<dbReference type="SUPFAM" id="SSF51690">
    <property type="entry name" value="Nicotinate/Quinolinate PRTase C-terminal domain-like"/>
    <property type="match status" value="1"/>
</dbReference>
<comment type="function">
    <text evidence="1">Involved in the catabolism of quinolinic acid (QA).</text>
</comment>
<dbReference type="InterPro" id="IPR027277">
    <property type="entry name" value="NadC/ModD"/>
</dbReference>
<keyword evidence="6" id="KW-0662">Pyridine nucleotide biosynthesis</keyword>
<dbReference type="Gene3D" id="3.20.20.70">
    <property type="entry name" value="Aldolase class I"/>
    <property type="match status" value="1"/>
</dbReference>
<protein>
    <recommendedName>
        <fullName evidence="11">Probable nicotinate-nucleotide pyrophosphorylase [carboxylating]</fullName>
        <ecNumber evidence="5">2.4.2.19</ecNumber>
    </recommendedName>
    <alternativeName>
        <fullName evidence="9">Quinolinate phosphoribosyltransferase [decarboxylating]</fullName>
    </alternativeName>
</protein>
<evidence type="ECO:0000256" key="2">
    <source>
        <dbReference type="ARBA" id="ARBA00004893"/>
    </source>
</evidence>
<dbReference type="CDD" id="cd01572">
    <property type="entry name" value="QPRTase"/>
    <property type="match status" value="1"/>
</dbReference>
<dbReference type="PIRSF" id="PIRSF006250">
    <property type="entry name" value="NadC_ModD"/>
    <property type="match status" value="1"/>
</dbReference>
<dbReference type="FunFam" id="3.20.20.70:FF:000030">
    <property type="entry name" value="Nicotinate-nucleotide pyrophosphorylase, carboxylating"/>
    <property type="match status" value="1"/>
</dbReference>
<dbReference type="UniPathway" id="UPA00253">
    <property type="reaction ID" value="UER00331"/>
</dbReference>
<dbReference type="Pfam" id="PF02749">
    <property type="entry name" value="QRPTase_N"/>
    <property type="match status" value="1"/>
</dbReference>
<feature type="domain" description="Quinolinate phosphoribosyl transferase N-terminal" evidence="13">
    <location>
        <begin position="43"/>
        <end position="125"/>
    </location>
</feature>
<dbReference type="InterPro" id="IPR022412">
    <property type="entry name" value="Quinolinate_PRibosylTrfase_N"/>
</dbReference>
<comment type="similarity">
    <text evidence="3">Belongs to the NadC/ModD family.</text>
</comment>
<name>A0A382BUJ8_9ZZZZ</name>
<evidence type="ECO:0000259" key="12">
    <source>
        <dbReference type="Pfam" id="PF01729"/>
    </source>
</evidence>
<evidence type="ECO:0000256" key="10">
    <source>
        <dbReference type="ARBA" id="ARBA00047445"/>
    </source>
</evidence>
<dbReference type="InterPro" id="IPR013785">
    <property type="entry name" value="Aldolase_TIM"/>
</dbReference>